<sequence length="257" mass="29857">MFWASLVKTAVDGCLPRLMRLEWHESELDRRFYGSDHIDRLREIVSQAPNLRYLFLSSDRQDALANLPLPPSIHTLQLNRSHYHPHNVKRICTKPRHTCDVPKLRNLILHTMLPTTQLDFIATSGRQLRVLELAFSPQVVFSTNQMQRLLSRCSKVEELAYYIGAPEISPLTAFQCPSVKRVRLKIDRDEWNPCKPVMRSQVDILEGTSFPELQEIILHDTARWLVRRDSGRDLLRRMLQRGYTVKYDDGSSALLPT</sequence>
<protein>
    <recommendedName>
        <fullName evidence="3">F-box domain-containing protein</fullName>
    </recommendedName>
</protein>
<gene>
    <name evidence="1" type="ORF">B0H17DRAFT_1108780</name>
</gene>
<comment type="caution">
    <text evidence="1">The sequence shown here is derived from an EMBL/GenBank/DDBJ whole genome shotgun (WGS) entry which is preliminary data.</text>
</comment>
<dbReference type="EMBL" id="JARKIE010000511">
    <property type="protein sequence ID" value="KAJ7631539.1"/>
    <property type="molecule type" value="Genomic_DNA"/>
</dbReference>
<proteinExistence type="predicted"/>
<dbReference type="AlphaFoldDB" id="A0AAD7BWI8"/>
<evidence type="ECO:0000313" key="2">
    <source>
        <dbReference type="Proteomes" id="UP001221757"/>
    </source>
</evidence>
<evidence type="ECO:0008006" key="3">
    <source>
        <dbReference type="Google" id="ProtNLM"/>
    </source>
</evidence>
<keyword evidence="2" id="KW-1185">Reference proteome</keyword>
<dbReference type="Proteomes" id="UP001221757">
    <property type="component" value="Unassembled WGS sequence"/>
</dbReference>
<dbReference type="Gene3D" id="3.80.10.10">
    <property type="entry name" value="Ribonuclease Inhibitor"/>
    <property type="match status" value="1"/>
</dbReference>
<evidence type="ECO:0000313" key="1">
    <source>
        <dbReference type="EMBL" id="KAJ7631539.1"/>
    </source>
</evidence>
<accession>A0AAD7BWI8</accession>
<organism evidence="1 2">
    <name type="scientific">Mycena rosella</name>
    <name type="common">Pink bonnet</name>
    <name type="synonym">Agaricus rosellus</name>
    <dbReference type="NCBI Taxonomy" id="1033263"/>
    <lineage>
        <taxon>Eukaryota</taxon>
        <taxon>Fungi</taxon>
        <taxon>Dikarya</taxon>
        <taxon>Basidiomycota</taxon>
        <taxon>Agaricomycotina</taxon>
        <taxon>Agaricomycetes</taxon>
        <taxon>Agaricomycetidae</taxon>
        <taxon>Agaricales</taxon>
        <taxon>Marasmiineae</taxon>
        <taxon>Mycenaceae</taxon>
        <taxon>Mycena</taxon>
    </lineage>
</organism>
<dbReference type="SUPFAM" id="SSF52047">
    <property type="entry name" value="RNI-like"/>
    <property type="match status" value="1"/>
</dbReference>
<dbReference type="InterPro" id="IPR032675">
    <property type="entry name" value="LRR_dom_sf"/>
</dbReference>
<reference evidence="1" key="1">
    <citation type="submission" date="2023-03" db="EMBL/GenBank/DDBJ databases">
        <title>Massive genome expansion in bonnet fungi (Mycena s.s.) driven by repeated elements and novel gene families across ecological guilds.</title>
        <authorList>
            <consortium name="Lawrence Berkeley National Laboratory"/>
            <person name="Harder C.B."/>
            <person name="Miyauchi S."/>
            <person name="Viragh M."/>
            <person name="Kuo A."/>
            <person name="Thoen E."/>
            <person name="Andreopoulos B."/>
            <person name="Lu D."/>
            <person name="Skrede I."/>
            <person name="Drula E."/>
            <person name="Henrissat B."/>
            <person name="Morin E."/>
            <person name="Kohler A."/>
            <person name="Barry K."/>
            <person name="LaButti K."/>
            <person name="Morin E."/>
            <person name="Salamov A."/>
            <person name="Lipzen A."/>
            <person name="Mereny Z."/>
            <person name="Hegedus B."/>
            <person name="Baldrian P."/>
            <person name="Stursova M."/>
            <person name="Weitz H."/>
            <person name="Taylor A."/>
            <person name="Grigoriev I.V."/>
            <person name="Nagy L.G."/>
            <person name="Martin F."/>
            <person name="Kauserud H."/>
        </authorList>
    </citation>
    <scope>NUCLEOTIDE SEQUENCE</scope>
    <source>
        <strain evidence="1">CBHHK067</strain>
    </source>
</reference>
<name>A0AAD7BWI8_MYCRO</name>